<dbReference type="AlphaFoldDB" id="A0A180GEG6"/>
<organism evidence="2">
    <name type="scientific">Puccinia triticina (isolate 1-1 / race 1 (BBBD))</name>
    <name type="common">Brown leaf rust fungus</name>
    <dbReference type="NCBI Taxonomy" id="630390"/>
    <lineage>
        <taxon>Eukaryota</taxon>
        <taxon>Fungi</taxon>
        <taxon>Dikarya</taxon>
        <taxon>Basidiomycota</taxon>
        <taxon>Pucciniomycotina</taxon>
        <taxon>Pucciniomycetes</taxon>
        <taxon>Pucciniales</taxon>
        <taxon>Pucciniaceae</taxon>
        <taxon>Puccinia</taxon>
    </lineage>
</organism>
<reference evidence="3 4" key="3">
    <citation type="journal article" date="2017" name="G3 (Bethesda)">
        <title>Comparative analysis highlights variable genome content of wheat rusts and divergence of the mating loci.</title>
        <authorList>
            <person name="Cuomo C.A."/>
            <person name="Bakkeren G."/>
            <person name="Khalil H.B."/>
            <person name="Panwar V."/>
            <person name="Joly D."/>
            <person name="Linning R."/>
            <person name="Sakthikumar S."/>
            <person name="Song X."/>
            <person name="Adiconis X."/>
            <person name="Fan L."/>
            <person name="Goldberg J.M."/>
            <person name="Levin J.Z."/>
            <person name="Young S."/>
            <person name="Zeng Q."/>
            <person name="Anikster Y."/>
            <person name="Bruce M."/>
            <person name="Wang M."/>
            <person name="Yin C."/>
            <person name="McCallum B."/>
            <person name="Szabo L.J."/>
            <person name="Hulbert S."/>
            <person name="Chen X."/>
            <person name="Fellers J.P."/>
        </authorList>
    </citation>
    <scope>NUCLEOTIDE SEQUENCE</scope>
    <source>
        <strain evidence="4">Isolate 1-1 / race 1 (BBBD)</strain>
        <strain evidence="3">isolate 1-1 / race 1 (BBBD)</strain>
    </source>
</reference>
<dbReference type="EMBL" id="ADAS02000087">
    <property type="protein sequence ID" value="OAV91080.1"/>
    <property type="molecule type" value="Genomic_DNA"/>
</dbReference>
<accession>A0A180GEG6</accession>
<evidence type="ECO:0000256" key="1">
    <source>
        <dbReference type="SAM" id="MobiDB-lite"/>
    </source>
</evidence>
<dbReference type="STRING" id="630390.A0A180GEG6"/>
<feature type="compositionally biased region" description="Polar residues" evidence="1">
    <location>
        <begin position="1"/>
        <end position="31"/>
    </location>
</feature>
<feature type="compositionally biased region" description="Polar residues" evidence="1">
    <location>
        <begin position="41"/>
        <end position="51"/>
    </location>
</feature>
<proteinExistence type="predicted"/>
<keyword evidence="4" id="KW-1185">Reference proteome</keyword>
<feature type="region of interest" description="Disordered" evidence="1">
    <location>
        <begin position="562"/>
        <end position="601"/>
    </location>
</feature>
<dbReference type="EnsemblFungi" id="PTTG_05478-t43_1">
    <property type="protein sequence ID" value="PTTG_05478-t43_1-p1"/>
    <property type="gene ID" value="PTTG_05478"/>
</dbReference>
<protein>
    <submittedName>
        <fullName evidence="2 3">Uncharacterized protein</fullName>
    </submittedName>
</protein>
<dbReference type="VEuPathDB" id="FungiDB:PTTG_05478"/>
<feature type="compositionally biased region" description="Polar residues" evidence="1">
    <location>
        <begin position="456"/>
        <end position="466"/>
    </location>
</feature>
<dbReference type="Proteomes" id="UP000005240">
    <property type="component" value="Unassembled WGS sequence"/>
</dbReference>
<evidence type="ECO:0000313" key="4">
    <source>
        <dbReference type="Proteomes" id="UP000005240"/>
    </source>
</evidence>
<reference evidence="3" key="4">
    <citation type="submission" date="2025-05" db="UniProtKB">
        <authorList>
            <consortium name="EnsemblFungi"/>
        </authorList>
    </citation>
    <scope>IDENTIFICATION</scope>
    <source>
        <strain evidence="3">isolate 1-1 / race 1 (BBBD)</strain>
    </source>
</reference>
<reference evidence="2" key="1">
    <citation type="submission" date="2009-11" db="EMBL/GenBank/DDBJ databases">
        <authorList>
            <consortium name="The Broad Institute Genome Sequencing Platform"/>
            <person name="Ward D."/>
            <person name="Feldgarden M."/>
            <person name="Earl A."/>
            <person name="Young S.K."/>
            <person name="Zeng Q."/>
            <person name="Koehrsen M."/>
            <person name="Alvarado L."/>
            <person name="Berlin A."/>
            <person name="Bochicchio J."/>
            <person name="Borenstein D."/>
            <person name="Chapman S.B."/>
            <person name="Chen Z."/>
            <person name="Engels R."/>
            <person name="Freedman E."/>
            <person name="Gellesch M."/>
            <person name="Goldberg J."/>
            <person name="Griggs A."/>
            <person name="Gujja S."/>
            <person name="Heilman E."/>
            <person name="Heiman D."/>
            <person name="Hepburn T."/>
            <person name="Howarth C."/>
            <person name="Jen D."/>
            <person name="Larson L."/>
            <person name="Lewis B."/>
            <person name="Mehta T."/>
            <person name="Park D."/>
            <person name="Pearson M."/>
            <person name="Roberts A."/>
            <person name="Saif S."/>
            <person name="Shea T."/>
            <person name="Shenoy N."/>
            <person name="Sisk P."/>
            <person name="Stolte C."/>
            <person name="Sykes S."/>
            <person name="Thomson T."/>
            <person name="Walk T."/>
            <person name="White J."/>
            <person name="Yandava C."/>
            <person name="Izard J."/>
            <person name="Baranova O.V."/>
            <person name="Blanton J.M."/>
            <person name="Tanner A.C."/>
            <person name="Dewhirst F.E."/>
            <person name="Haas B."/>
            <person name="Nusbaum C."/>
            <person name="Birren B."/>
        </authorList>
    </citation>
    <scope>NUCLEOTIDE SEQUENCE [LARGE SCALE GENOMIC DNA]</scope>
    <source>
        <strain evidence="2">1-1 BBBD Race 1</strain>
    </source>
</reference>
<name>A0A180GEG6_PUCT1</name>
<feature type="compositionally biased region" description="Basic and acidic residues" evidence="1">
    <location>
        <begin position="472"/>
        <end position="493"/>
    </location>
</feature>
<evidence type="ECO:0000313" key="3">
    <source>
        <dbReference type="EnsemblFungi" id="PTTG_05478-t43_1-p1"/>
    </source>
</evidence>
<evidence type="ECO:0000313" key="2">
    <source>
        <dbReference type="EMBL" id="OAV91080.1"/>
    </source>
</evidence>
<feature type="region of interest" description="Disordered" evidence="1">
    <location>
        <begin position="1"/>
        <end position="95"/>
    </location>
</feature>
<feature type="compositionally biased region" description="Basic residues" evidence="1">
    <location>
        <begin position="588"/>
        <end position="601"/>
    </location>
</feature>
<feature type="region of interest" description="Disordered" evidence="1">
    <location>
        <begin position="113"/>
        <end position="132"/>
    </location>
</feature>
<sequence>MSDLNIQDTSNSVKAAAQNPNPQGELNQPAHQNPPPEPDANASTPSLSSQVPGPQPKATKAAKAPKTTKPVTRAATKNNPTGQLPEQGIEEPSRETLKDPDIAEIIASPNVPKAPKTAVSVNDPSSEEEKDRETGAFLIARLIRAEKAGDEAAIDRYSKMYEAVLADKGKNKKTLVDNDIQVIFQPLIVPQKRPSAAEETNQVRSVKFIVGRSNSHDDGGFTPYFHKLLLECKGPLPLTIFNREWQEKALIHHSQNQPKTDKTAAEKGLRYHGLPVPDEFSQSFTDWTLNHRCFHLTMKDRYNYPVLATWILEHKNHCDRLHQKHGFMVALQYDIRIRNNAFAFRVEVDGKGSFSDISKFKQETADKAISLCQDFNEIVLQENPYTIGDSRVGGDPLKGIRPHKQPRPSHQSHPNPPKAKANQKQTTDDAPSAPHAPPSLPAKPDQGRGPPGSGYKGNNFNPNHTGGSVRHQNRDHSDEQPLAHTLRDYRAEEDSSENPVHTEEHNTPQTQPEWPSKVLCEMDIGEWERSLERAGLLTKYADVIHGFCNGFHQGIPEHNLGPGVPYYTPPKSPRCPASPREDQDHNSQRNRSRPHVRTFLS</sequence>
<dbReference type="OrthoDB" id="2678913at2759"/>
<feature type="compositionally biased region" description="Low complexity" evidence="1">
    <location>
        <begin position="56"/>
        <end position="77"/>
    </location>
</feature>
<feature type="region of interest" description="Disordered" evidence="1">
    <location>
        <begin position="386"/>
        <end position="514"/>
    </location>
</feature>
<reference evidence="2" key="2">
    <citation type="submission" date="2016-05" db="EMBL/GenBank/DDBJ databases">
        <title>Comparative analysis highlights variable genome content of wheat rusts and divergence of the mating loci.</title>
        <authorList>
            <person name="Cuomo C.A."/>
            <person name="Bakkeren G."/>
            <person name="Szabo L."/>
            <person name="Khalil H."/>
            <person name="Joly D."/>
            <person name="Goldberg J."/>
            <person name="Young S."/>
            <person name="Zeng Q."/>
            <person name="Fellers J."/>
        </authorList>
    </citation>
    <scope>NUCLEOTIDE SEQUENCE [LARGE SCALE GENOMIC DNA]</scope>
    <source>
        <strain evidence="2">1-1 BBBD Race 1</strain>
    </source>
</reference>
<gene>
    <name evidence="2" type="ORF">PTTG_05478</name>
</gene>